<feature type="domain" description="UBC core" evidence="6">
    <location>
        <begin position="9"/>
        <end position="175"/>
    </location>
</feature>
<comment type="similarity">
    <text evidence="4">Belongs to the ubiquitin-conjugating enzyme family.</text>
</comment>
<proteinExistence type="inferred from homology"/>
<feature type="region of interest" description="Disordered" evidence="5">
    <location>
        <begin position="1"/>
        <end position="32"/>
    </location>
</feature>
<keyword evidence="2 4" id="KW-0833">Ubl conjugation pathway</keyword>
<accession>A0A0M0J9G8</accession>
<dbReference type="InterPro" id="IPR023313">
    <property type="entry name" value="UBQ-conjugating_AS"/>
</dbReference>
<dbReference type="PANTHER" id="PTHR24067">
    <property type="entry name" value="UBIQUITIN-CONJUGATING ENZYME E2"/>
    <property type="match status" value="1"/>
</dbReference>
<dbReference type="AlphaFoldDB" id="A0A0M0J9G8"/>
<sequence>MAASSASAEAIARLQRERKDWRKDRPPNFVAKPQTLADGSSNLFAWDIKIPAKPSSIWAPGRYAATMTFKPDYPQTAPVVKFKLIDGKPLFHPNVYEDGGVCLDLINPPESTHGYGKGGTWKPTLNFKTVLLALQTFLDEPNMGSPAQQAPYKLLKQDEAAYKKKVSEQVAKVEHCGLDDGAE</sequence>
<dbReference type="Proteomes" id="UP000037460">
    <property type="component" value="Unassembled WGS sequence"/>
</dbReference>
<reference evidence="8" key="1">
    <citation type="journal article" date="2015" name="PLoS Genet.">
        <title>Genome Sequence and Transcriptome Analyses of Chrysochromulina tobin: Metabolic Tools for Enhanced Algal Fitness in the Prominent Order Prymnesiales (Haptophyceae).</title>
        <authorList>
            <person name="Hovde B.T."/>
            <person name="Deodato C.R."/>
            <person name="Hunsperger H.M."/>
            <person name="Ryken S.A."/>
            <person name="Yost W."/>
            <person name="Jha R.K."/>
            <person name="Patterson J."/>
            <person name="Monnat R.J. Jr."/>
            <person name="Barlow S.B."/>
            <person name="Starkenburg S.R."/>
            <person name="Cattolico R.A."/>
        </authorList>
    </citation>
    <scope>NUCLEOTIDE SEQUENCE</scope>
    <source>
        <strain evidence="8">CCMP291</strain>
    </source>
</reference>
<dbReference type="CDD" id="cd23798">
    <property type="entry name" value="UBCc_UBE2I"/>
    <property type="match status" value="1"/>
</dbReference>
<dbReference type="InterPro" id="IPR016135">
    <property type="entry name" value="UBQ-conjugating_enzyme/RWD"/>
</dbReference>
<protein>
    <submittedName>
        <fullName evidence="7">Sumo-conjugating enzyme</fullName>
    </submittedName>
</protein>
<keyword evidence="1" id="KW-0808">Transferase</keyword>
<evidence type="ECO:0000313" key="8">
    <source>
        <dbReference type="Proteomes" id="UP000037460"/>
    </source>
</evidence>
<keyword evidence="4" id="KW-0547">Nucleotide-binding</keyword>
<dbReference type="EMBL" id="JWZX01003233">
    <property type="protein sequence ID" value="KOO22967.1"/>
    <property type="molecule type" value="Genomic_DNA"/>
</dbReference>
<gene>
    <name evidence="7" type="ORF">Ctob_007221</name>
</gene>
<evidence type="ECO:0000256" key="3">
    <source>
        <dbReference type="PROSITE-ProRule" id="PRU10133"/>
    </source>
</evidence>
<evidence type="ECO:0000313" key="7">
    <source>
        <dbReference type="EMBL" id="KOO22967.1"/>
    </source>
</evidence>
<dbReference type="OrthoDB" id="6600758at2759"/>
<keyword evidence="4" id="KW-0067">ATP-binding</keyword>
<evidence type="ECO:0000256" key="1">
    <source>
        <dbReference type="ARBA" id="ARBA00022679"/>
    </source>
</evidence>
<feature type="active site" description="Glycyl thioester intermediate" evidence="3">
    <location>
        <position position="102"/>
    </location>
</feature>
<evidence type="ECO:0000256" key="4">
    <source>
        <dbReference type="RuleBase" id="RU362109"/>
    </source>
</evidence>
<evidence type="ECO:0000259" key="6">
    <source>
        <dbReference type="PROSITE" id="PS50127"/>
    </source>
</evidence>
<evidence type="ECO:0000256" key="2">
    <source>
        <dbReference type="ARBA" id="ARBA00022786"/>
    </source>
</evidence>
<dbReference type="Gene3D" id="3.10.110.10">
    <property type="entry name" value="Ubiquitin Conjugating Enzyme"/>
    <property type="match status" value="1"/>
</dbReference>
<dbReference type="PROSITE" id="PS00183">
    <property type="entry name" value="UBC_1"/>
    <property type="match status" value="1"/>
</dbReference>
<dbReference type="Pfam" id="PF00179">
    <property type="entry name" value="UQ_con"/>
    <property type="match status" value="1"/>
</dbReference>
<dbReference type="GO" id="GO:0005524">
    <property type="term" value="F:ATP binding"/>
    <property type="evidence" value="ECO:0007669"/>
    <property type="project" value="UniProtKB-UniRule"/>
</dbReference>
<dbReference type="PROSITE" id="PS50127">
    <property type="entry name" value="UBC_2"/>
    <property type="match status" value="1"/>
</dbReference>
<organism evidence="7 8">
    <name type="scientific">Chrysochromulina tobinii</name>
    <dbReference type="NCBI Taxonomy" id="1460289"/>
    <lineage>
        <taxon>Eukaryota</taxon>
        <taxon>Haptista</taxon>
        <taxon>Haptophyta</taxon>
        <taxon>Prymnesiophyceae</taxon>
        <taxon>Prymnesiales</taxon>
        <taxon>Chrysochromulinaceae</taxon>
        <taxon>Chrysochromulina</taxon>
    </lineage>
</organism>
<dbReference type="InterPro" id="IPR000608">
    <property type="entry name" value="UBC"/>
</dbReference>
<evidence type="ECO:0000256" key="5">
    <source>
        <dbReference type="SAM" id="MobiDB-lite"/>
    </source>
</evidence>
<dbReference type="SUPFAM" id="SSF54495">
    <property type="entry name" value="UBC-like"/>
    <property type="match status" value="1"/>
</dbReference>
<comment type="caution">
    <text evidence="7">The sequence shown here is derived from an EMBL/GenBank/DDBJ whole genome shotgun (WGS) entry which is preliminary data.</text>
</comment>
<keyword evidence="8" id="KW-1185">Reference proteome</keyword>
<dbReference type="SMART" id="SM00212">
    <property type="entry name" value="UBCc"/>
    <property type="match status" value="1"/>
</dbReference>
<name>A0A0M0J9G8_9EUKA</name>
<dbReference type="GO" id="GO:0016740">
    <property type="term" value="F:transferase activity"/>
    <property type="evidence" value="ECO:0007669"/>
    <property type="project" value="UniProtKB-KW"/>
</dbReference>
<feature type="compositionally biased region" description="Low complexity" evidence="5">
    <location>
        <begin position="1"/>
        <end position="12"/>
    </location>
</feature>
<dbReference type="InterPro" id="IPR050113">
    <property type="entry name" value="Ub_conjugating_enzyme"/>
</dbReference>
<feature type="compositionally biased region" description="Basic and acidic residues" evidence="5">
    <location>
        <begin position="14"/>
        <end position="26"/>
    </location>
</feature>